<dbReference type="FunFam" id="2.40.50.40:FF:000002">
    <property type="entry name" value="C-C motif chemokine"/>
    <property type="match status" value="1"/>
</dbReference>
<feature type="domain" description="Chemokine interleukin-8-like" evidence="9">
    <location>
        <begin position="136"/>
        <end position="195"/>
    </location>
</feature>
<evidence type="ECO:0000313" key="11">
    <source>
        <dbReference type="Proteomes" id="UP000001811"/>
    </source>
</evidence>
<accession>A0A5F9CUV2</accession>
<evidence type="ECO:0000256" key="6">
    <source>
        <dbReference type="ARBA" id="ARBA00022729"/>
    </source>
</evidence>
<dbReference type="EMBL" id="AAGW02039168">
    <property type="status" value="NOT_ANNOTATED_CDS"/>
    <property type="molecule type" value="Genomic_DNA"/>
</dbReference>
<evidence type="ECO:0000313" key="10">
    <source>
        <dbReference type="Ensembl" id="ENSOCUP00000037533.1"/>
    </source>
</evidence>
<reference evidence="10" key="3">
    <citation type="submission" date="2025-09" db="UniProtKB">
        <authorList>
            <consortium name="Ensembl"/>
        </authorList>
    </citation>
    <scope>IDENTIFICATION</scope>
    <source>
        <strain evidence="10">Thorbecke</strain>
    </source>
</reference>
<dbReference type="STRING" id="9986.ENSOCUP00000037533"/>
<evidence type="ECO:0000259" key="9">
    <source>
        <dbReference type="SMART" id="SM00199"/>
    </source>
</evidence>
<evidence type="ECO:0000256" key="2">
    <source>
        <dbReference type="ARBA" id="ARBA00010868"/>
    </source>
</evidence>
<dbReference type="Proteomes" id="UP000001811">
    <property type="component" value="Chromosome 19"/>
</dbReference>
<evidence type="ECO:0000256" key="7">
    <source>
        <dbReference type="ARBA" id="ARBA00023157"/>
    </source>
</evidence>
<dbReference type="SMR" id="A0A5F9CUV2"/>
<sequence length="204" mass="22406">HSRGALCSARTLPLPHQPVLVSEGKQLTPFTPTLSFSFLGRGPGSGSADLGLYPVIHSEFAKLSCPTPHPFAYNRQRHSLPRSREAEASTGTCSSPSKLASSRSSMQISAALLCLLLTVAAFSSQVLAQPEGTNSGKTCCYRFHNRRMDPQKLRSYTLISISYCPREAVIFKTKQHREVCADPKWPWAQNAIAYLNKKTQTSKP</sequence>
<dbReference type="AlphaFoldDB" id="A0A5F9CUV2"/>
<dbReference type="SUPFAM" id="SSF54117">
    <property type="entry name" value="Interleukin 8-like chemokines"/>
    <property type="match status" value="1"/>
</dbReference>
<dbReference type="GO" id="GO:0006954">
    <property type="term" value="P:inflammatory response"/>
    <property type="evidence" value="ECO:0007669"/>
    <property type="project" value="TreeGrafter"/>
</dbReference>
<feature type="region of interest" description="Disordered" evidence="8">
    <location>
        <begin position="74"/>
        <end position="99"/>
    </location>
</feature>
<comment type="similarity">
    <text evidence="2">Belongs to the intercrine beta (chemokine CC) family.</text>
</comment>
<proteinExistence type="inferred from homology"/>
<dbReference type="Gene3D" id="2.40.50.40">
    <property type="match status" value="1"/>
</dbReference>
<dbReference type="PANTHER" id="PTHR12015">
    <property type="entry name" value="SMALL INDUCIBLE CYTOKINE A"/>
    <property type="match status" value="1"/>
</dbReference>
<organism evidence="10 11">
    <name type="scientific">Oryctolagus cuniculus</name>
    <name type="common">Rabbit</name>
    <dbReference type="NCBI Taxonomy" id="9986"/>
    <lineage>
        <taxon>Eukaryota</taxon>
        <taxon>Metazoa</taxon>
        <taxon>Chordata</taxon>
        <taxon>Craniata</taxon>
        <taxon>Vertebrata</taxon>
        <taxon>Euteleostomi</taxon>
        <taxon>Mammalia</taxon>
        <taxon>Eutheria</taxon>
        <taxon>Euarchontoglires</taxon>
        <taxon>Glires</taxon>
        <taxon>Lagomorpha</taxon>
        <taxon>Leporidae</taxon>
        <taxon>Oryctolagus</taxon>
    </lineage>
</organism>
<dbReference type="InParanoid" id="A0A5F9CUV2"/>
<dbReference type="InterPro" id="IPR036048">
    <property type="entry name" value="Interleukin_8-like_sf"/>
</dbReference>
<evidence type="ECO:0000256" key="1">
    <source>
        <dbReference type="ARBA" id="ARBA00004613"/>
    </source>
</evidence>
<keyword evidence="4" id="KW-0202">Cytokine</keyword>
<dbReference type="InterPro" id="IPR039809">
    <property type="entry name" value="Chemokine_b/g/d"/>
</dbReference>
<dbReference type="GeneTree" id="ENSGT01130000278316"/>
<dbReference type="CDD" id="cd00272">
    <property type="entry name" value="Chemokine_CC"/>
    <property type="match status" value="1"/>
</dbReference>
<keyword evidence="7" id="KW-1015">Disulfide bond</keyword>
<dbReference type="PANTHER" id="PTHR12015:SF161">
    <property type="entry name" value="C-C MOTIF CHEMOKINE 7"/>
    <property type="match status" value="1"/>
</dbReference>
<dbReference type="GO" id="GO:0008009">
    <property type="term" value="F:chemokine activity"/>
    <property type="evidence" value="ECO:0007669"/>
    <property type="project" value="InterPro"/>
</dbReference>
<comment type="subcellular location">
    <subcellularLocation>
        <location evidence="1">Secreted</location>
    </subcellularLocation>
</comment>
<dbReference type="Ensembl" id="ENSOCUT00000064736.1">
    <property type="protein sequence ID" value="ENSOCUP00000037533.1"/>
    <property type="gene ID" value="ENSOCUG00000034927.1"/>
</dbReference>
<reference evidence="10" key="2">
    <citation type="submission" date="2025-08" db="UniProtKB">
        <authorList>
            <consortium name="Ensembl"/>
        </authorList>
    </citation>
    <scope>IDENTIFICATION</scope>
    <source>
        <strain evidence="10">Thorbecke</strain>
    </source>
</reference>
<dbReference type="GO" id="GO:0030335">
    <property type="term" value="P:positive regulation of cell migration"/>
    <property type="evidence" value="ECO:0007669"/>
    <property type="project" value="TreeGrafter"/>
</dbReference>
<dbReference type="InterPro" id="IPR001811">
    <property type="entry name" value="Chemokine_IL8-like_dom"/>
</dbReference>
<keyword evidence="3" id="KW-0145">Chemotaxis</keyword>
<gene>
    <name evidence="10" type="primary">CCL7</name>
</gene>
<dbReference type="SMART" id="SM00199">
    <property type="entry name" value="SCY"/>
    <property type="match status" value="1"/>
</dbReference>
<name>A0A5F9CUV2_RABIT</name>
<keyword evidence="6" id="KW-0732">Signal</keyword>
<dbReference type="GO" id="GO:0061844">
    <property type="term" value="P:antimicrobial humoral immune response mediated by antimicrobial peptide"/>
    <property type="evidence" value="ECO:0007669"/>
    <property type="project" value="TreeGrafter"/>
</dbReference>
<dbReference type="GO" id="GO:0005615">
    <property type="term" value="C:extracellular space"/>
    <property type="evidence" value="ECO:0007669"/>
    <property type="project" value="UniProtKB-KW"/>
</dbReference>
<dbReference type="Bgee" id="ENSOCUG00000034927">
    <property type="expression patterns" value="Expressed in ovary and 16 other cell types or tissues"/>
</dbReference>
<keyword evidence="11" id="KW-1185">Reference proteome</keyword>
<reference evidence="10 11" key="1">
    <citation type="journal article" date="2011" name="Nature">
        <title>A high-resolution map of human evolutionary constraint using 29 mammals.</title>
        <authorList>
            <person name="Lindblad-Toh K."/>
            <person name="Garber M."/>
            <person name="Zuk O."/>
            <person name="Lin M.F."/>
            <person name="Parker B.J."/>
            <person name="Washietl S."/>
            <person name="Kheradpour P."/>
            <person name="Ernst J."/>
            <person name="Jordan G."/>
            <person name="Mauceli E."/>
            <person name="Ward L.D."/>
            <person name="Lowe C.B."/>
            <person name="Holloway A.K."/>
            <person name="Clamp M."/>
            <person name="Gnerre S."/>
            <person name="Alfoldi J."/>
            <person name="Beal K."/>
            <person name="Chang J."/>
            <person name="Clawson H."/>
            <person name="Cuff J."/>
            <person name="Di Palma F."/>
            <person name="Fitzgerald S."/>
            <person name="Flicek P."/>
            <person name="Guttman M."/>
            <person name="Hubisz M.J."/>
            <person name="Jaffe D.B."/>
            <person name="Jungreis I."/>
            <person name="Kent W.J."/>
            <person name="Kostka D."/>
            <person name="Lara M."/>
            <person name="Martins A.L."/>
            <person name="Massingham T."/>
            <person name="Moltke I."/>
            <person name="Raney B.J."/>
            <person name="Rasmussen M.D."/>
            <person name="Robinson J."/>
            <person name="Stark A."/>
            <person name="Vilella A.J."/>
            <person name="Wen J."/>
            <person name="Xie X."/>
            <person name="Zody M.C."/>
            <person name="Baldwin J."/>
            <person name="Bloom T."/>
            <person name="Chin C.W."/>
            <person name="Heiman D."/>
            <person name="Nicol R."/>
            <person name="Nusbaum C."/>
            <person name="Young S."/>
            <person name="Wilkinson J."/>
            <person name="Worley K.C."/>
            <person name="Kovar C.L."/>
            <person name="Muzny D.M."/>
            <person name="Gibbs R.A."/>
            <person name="Cree A."/>
            <person name="Dihn H.H."/>
            <person name="Fowler G."/>
            <person name="Jhangiani S."/>
            <person name="Joshi V."/>
            <person name="Lee S."/>
            <person name="Lewis L.R."/>
            <person name="Nazareth L.V."/>
            <person name="Okwuonu G."/>
            <person name="Santibanez J."/>
            <person name="Warren W.C."/>
            <person name="Mardis E.R."/>
            <person name="Weinstock G.M."/>
            <person name="Wilson R.K."/>
            <person name="Delehaunty K."/>
            <person name="Dooling D."/>
            <person name="Fronik C."/>
            <person name="Fulton L."/>
            <person name="Fulton B."/>
            <person name="Graves T."/>
            <person name="Minx P."/>
            <person name="Sodergren E."/>
            <person name="Birney E."/>
            <person name="Margulies E.H."/>
            <person name="Herrero J."/>
            <person name="Green E.D."/>
            <person name="Haussler D."/>
            <person name="Siepel A."/>
            <person name="Goldman N."/>
            <person name="Pollard K.S."/>
            <person name="Pedersen J.S."/>
            <person name="Lander E.S."/>
            <person name="Kellis M."/>
        </authorList>
    </citation>
    <scope>NUCLEOTIDE SEQUENCE [LARGE SCALE GENOMIC DNA]</scope>
    <source>
        <strain evidence="10 11">Thorbecke inbred</strain>
    </source>
</reference>
<evidence type="ECO:0000256" key="4">
    <source>
        <dbReference type="ARBA" id="ARBA00022514"/>
    </source>
</evidence>
<evidence type="ECO:0000256" key="3">
    <source>
        <dbReference type="ARBA" id="ARBA00022500"/>
    </source>
</evidence>
<dbReference type="GO" id="GO:0048245">
    <property type="term" value="P:eosinophil chemotaxis"/>
    <property type="evidence" value="ECO:0007669"/>
    <property type="project" value="TreeGrafter"/>
</dbReference>
<dbReference type="GO" id="GO:0070098">
    <property type="term" value="P:chemokine-mediated signaling pathway"/>
    <property type="evidence" value="ECO:0007669"/>
    <property type="project" value="TreeGrafter"/>
</dbReference>
<dbReference type="GO" id="GO:0048020">
    <property type="term" value="F:CCR chemokine receptor binding"/>
    <property type="evidence" value="ECO:0007669"/>
    <property type="project" value="TreeGrafter"/>
</dbReference>
<dbReference type="PRINTS" id="PR00436">
    <property type="entry name" value="INTERLEUKIN8"/>
</dbReference>
<keyword evidence="5" id="KW-0964">Secreted</keyword>
<dbReference type="Pfam" id="PF00048">
    <property type="entry name" value="IL8"/>
    <property type="match status" value="1"/>
</dbReference>
<evidence type="ECO:0000256" key="5">
    <source>
        <dbReference type="ARBA" id="ARBA00022525"/>
    </source>
</evidence>
<protein>
    <submittedName>
        <fullName evidence="10">Chemokine (C-C motif) ligand 7</fullName>
    </submittedName>
</protein>
<evidence type="ECO:0000256" key="8">
    <source>
        <dbReference type="SAM" id="MobiDB-lite"/>
    </source>
</evidence>